<comment type="caution">
    <text evidence="1">The sequence shown here is derived from an EMBL/GenBank/DDBJ whole genome shotgun (WGS) entry which is preliminary data.</text>
</comment>
<reference evidence="1" key="1">
    <citation type="submission" date="2019-04" db="EMBL/GenBank/DDBJ databases">
        <title>Microbes associate with the intestines of laboratory mice.</title>
        <authorList>
            <person name="Navarre W."/>
            <person name="Wong E."/>
            <person name="Huang K.C."/>
            <person name="Tropini C."/>
            <person name="Ng K."/>
            <person name="Yu B."/>
        </authorList>
    </citation>
    <scope>NUCLEOTIDE SEQUENCE</scope>
    <source>
        <strain evidence="1">NM86_A22</strain>
    </source>
</reference>
<gene>
    <name evidence="1" type="ORF">E5990_01310</name>
</gene>
<sequence>MAKKTKKKNDNILLRTLHGRILSSDFFINHWKSVLLALFMILIYINNRYQCATRMEHIRKLEQRLEIVETERIRERSEYMSRIRESSMQELVEQMRLGLAIQDQPPYKIKKENN</sequence>
<protein>
    <submittedName>
        <fullName evidence="1">Uncharacterized protein</fullName>
    </submittedName>
</protein>
<accession>A0AC61S8A2</accession>
<keyword evidence="2" id="KW-1185">Reference proteome</keyword>
<organism evidence="1 2">
    <name type="scientific">Muribaculum caecicola</name>
    <dbReference type="NCBI Taxonomy" id="3038144"/>
    <lineage>
        <taxon>Bacteria</taxon>
        <taxon>Pseudomonadati</taxon>
        <taxon>Bacteroidota</taxon>
        <taxon>Bacteroidia</taxon>
        <taxon>Bacteroidales</taxon>
        <taxon>Muribaculaceae</taxon>
        <taxon>Muribaculum</taxon>
    </lineage>
</organism>
<evidence type="ECO:0000313" key="1">
    <source>
        <dbReference type="EMBL" id="THG54940.1"/>
    </source>
</evidence>
<dbReference type="EMBL" id="SSTG01000007">
    <property type="protein sequence ID" value="THG54940.1"/>
    <property type="molecule type" value="Genomic_DNA"/>
</dbReference>
<proteinExistence type="predicted"/>
<evidence type="ECO:0000313" key="2">
    <source>
        <dbReference type="Proteomes" id="UP000305401"/>
    </source>
</evidence>
<dbReference type="Proteomes" id="UP000305401">
    <property type="component" value="Unassembled WGS sequence"/>
</dbReference>
<name>A0AC61S8A2_9BACT</name>